<protein>
    <recommendedName>
        <fullName evidence="2">Ig-like domain-containing protein</fullName>
    </recommendedName>
</protein>
<feature type="chain" id="PRO_5040844466" description="Ig-like domain-containing protein" evidence="1">
    <location>
        <begin position="21"/>
        <end position="567"/>
    </location>
</feature>
<name>A0A9W7WB24_TRIRA</name>
<evidence type="ECO:0000259" key="2">
    <source>
        <dbReference type="PROSITE" id="PS50835"/>
    </source>
</evidence>
<feature type="domain" description="Ig-like" evidence="2">
    <location>
        <begin position="201"/>
        <end position="321"/>
    </location>
</feature>
<dbReference type="Gene3D" id="2.60.40.10">
    <property type="entry name" value="Immunoglobulins"/>
    <property type="match status" value="4"/>
</dbReference>
<dbReference type="InterPro" id="IPR013783">
    <property type="entry name" value="Ig-like_fold"/>
</dbReference>
<dbReference type="InterPro" id="IPR003599">
    <property type="entry name" value="Ig_sub"/>
</dbReference>
<sequence length="567" mass="64213">MEVHFIFIFLSSLTASGVFGEEVKSVSVMEGHSVTLHTDTELHTHDVIEWYYGSENTFVARINGKANSTMLSDEERFKDRLKMNNQTGDLNITHITSQHSGLYQLEISSNMKPSNQTFNLTVYAKTETTAAASPAAPTTSDGPYSPVLRILFILFMSLLISHWLSSYAKMSANQKLEEVLVSDVDRQNPVVVCSEDNTMGPSLIFLCLSLLIASGVFGVDPDEVKSVMEGHSVTLHTNVTELHTDDLIVWYYGSENTFVARINGKASSTMLSDDEMFRDRLKMNDQTGDLTITHITSQHSGLYTLKISSNNKASVKRYNLTVYGEVSVREGHSFILYTHVLKERDLIEWHYGPDNTLVATIDGKANSFMFSDDERFRGRVKRDDQTGALMINDTRSHHSGLYKISINNRVYKRFSVTVSGEVPVREGHSFILYTHVLEERDLIEWTHGPENTLVATIDGEANSFMFSDDERFKDRVKRDDQTGALMIHDTRSHHSGLYKISINKVLYKTFEVTIHDSRVLCNSCRRPTPADLCLYAHKEVIKHLQLYLQITCQQILFLTSLLVRAFT</sequence>
<dbReference type="PROSITE" id="PS50835">
    <property type="entry name" value="IG_LIKE"/>
    <property type="match status" value="1"/>
</dbReference>
<dbReference type="InterPro" id="IPR036179">
    <property type="entry name" value="Ig-like_dom_sf"/>
</dbReference>
<dbReference type="PANTHER" id="PTHR21063">
    <property type="entry name" value="LFA-3"/>
    <property type="match status" value="1"/>
</dbReference>
<dbReference type="EMBL" id="JAFHDT010000025">
    <property type="protein sequence ID" value="KAI7791538.1"/>
    <property type="molecule type" value="Genomic_DNA"/>
</dbReference>
<accession>A0A9W7WB24</accession>
<gene>
    <name evidence="3" type="ORF">IRJ41_021849</name>
</gene>
<comment type="caution">
    <text evidence="3">The sequence shown here is derived from an EMBL/GenBank/DDBJ whole genome shotgun (WGS) entry which is preliminary data.</text>
</comment>
<dbReference type="InterPro" id="IPR013106">
    <property type="entry name" value="Ig_V-set"/>
</dbReference>
<proteinExistence type="predicted"/>
<dbReference type="AlphaFoldDB" id="A0A9W7WB24"/>
<dbReference type="SMART" id="SM00409">
    <property type="entry name" value="IG"/>
    <property type="match status" value="3"/>
</dbReference>
<reference evidence="3" key="1">
    <citation type="submission" date="2021-02" db="EMBL/GenBank/DDBJ databases">
        <title>Comparative genomics reveals that relaxation of natural selection precedes convergent phenotypic evolution of cavefish.</title>
        <authorList>
            <person name="Peng Z."/>
        </authorList>
    </citation>
    <scope>NUCLEOTIDE SEQUENCE</scope>
    <source>
        <tissue evidence="3">Muscle</tissue>
    </source>
</reference>
<organism evidence="3 4">
    <name type="scientific">Triplophysa rosa</name>
    <name type="common">Cave loach</name>
    <dbReference type="NCBI Taxonomy" id="992332"/>
    <lineage>
        <taxon>Eukaryota</taxon>
        <taxon>Metazoa</taxon>
        <taxon>Chordata</taxon>
        <taxon>Craniata</taxon>
        <taxon>Vertebrata</taxon>
        <taxon>Euteleostomi</taxon>
        <taxon>Actinopterygii</taxon>
        <taxon>Neopterygii</taxon>
        <taxon>Teleostei</taxon>
        <taxon>Ostariophysi</taxon>
        <taxon>Cypriniformes</taxon>
        <taxon>Nemacheilidae</taxon>
        <taxon>Triplophysa</taxon>
    </lineage>
</organism>
<evidence type="ECO:0000313" key="4">
    <source>
        <dbReference type="Proteomes" id="UP001059041"/>
    </source>
</evidence>
<keyword evidence="4" id="KW-1185">Reference proteome</keyword>
<feature type="signal peptide" evidence="1">
    <location>
        <begin position="1"/>
        <end position="20"/>
    </location>
</feature>
<dbReference type="Proteomes" id="UP001059041">
    <property type="component" value="Linkage Group LG25"/>
</dbReference>
<dbReference type="InterPro" id="IPR007110">
    <property type="entry name" value="Ig-like_dom"/>
</dbReference>
<evidence type="ECO:0000313" key="3">
    <source>
        <dbReference type="EMBL" id="KAI7791538.1"/>
    </source>
</evidence>
<dbReference type="SUPFAM" id="SSF48726">
    <property type="entry name" value="Immunoglobulin"/>
    <property type="match status" value="4"/>
</dbReference>
<keyword evidence="1" id="KW-0732">Signal</keyword>
<dbReference type="Pfam" id="PF07686">
    <property type="entry name" value="V-set"/>
    <property type="match status" value="2"/>
</dbReference>
<dbReference type="PANTHER" id="PTHR21063:SF4">
    <property type="entry name" value="CD48 ANTIGEN-RELATED"/>
    <property type="match status" value="1"/>
</dbReference>
<evidence type="ECO:0000256" key="1">
    <source>
        <dbReference type="SAM" id="SignalP"/>
    </source>
</evidence>